<proteinExistence type="predicted"/>
<protein>
    <submittedName>
        <fullName evidence="1">Protein polybromo-1</fullName>
    </submittedName>
</protein>
<keyword evidence="2" id="KW-1185">Reference proteome</keyword>
<dbReference type="AlphaFoldDB" id="A0A0L7LCE6"/>
<evidence type="ECO:0000313" key="1">
    <source>
        <dbReference type="EMBL" id="KOB73070.1"/>
    </source>
</evidence>
<gene>
    <name evidence="1" type="ORF">OBRU01_11346</name>
</gene>
<sequence length="71" mass="8210">MPINPDPAQYNMHKLPAHWMTEDAINGFLAQDKSLSETDIQKMDQSTKILKGLCSLRDFMMKDALCLYKNY</sequence>
<organism evidence="1 2">
    <name type="scientific">Operophtera brumata</name>
    <name type="common">Winter moth</name>
    <name type="synonym">Phalaena brumata</name>
    <dbReference type="NCBI Taxonomy" id="104452"/>
    <lineage>
        <taxon>Eukaryota</taxon>
        <taxon>Metazoa</taxon>
        <taxon>Ecdysozoa</taxon>
        <taxon>Arthropoda</taxon>
        <taxon>Hexapoda</taxon>
        <taxon>Insecta</taxon>
        <taxon>Pterygota</taxon>
        <taxon>Neoptera</taxon>
        <taxon>Endopterygota</taxon>
        <taxon>Lepidoptera</taxon>
        <taxon>Glossata</taxon>
        <taxon>Ditrysia</taxon>
        <taxon>Geometroidea</taxon>
        <taxon>Geometridae</taxon>
        <taxon>Larentiinae</taxon>
        <taxon>Operophtera</taxon>
    </lineage>
</organism>
<accession>A0A0L7LCE6</accession>
<evidence type="ECO:0000313" key="2">
    <source>
        <dbReference type="Proteomes" id="UP000037510"/>
    </source>
</evidence>
<comment type="caution">
    <text evidence="1">The sequence shown here is derived from an EMBL/GenBank/DDBJ whole genome shotgun (WGS) entry which is preliminary data.</text>
</comment>
<reference evidence="1 2" key="1">
    <citation type="journal article" date="2015" name="Genome Biol. Evol.">
        <title>The genome of winter moth (Operophtera brumata) provides a genomic perspective on sexual dimorphism and phenology.</title>
        <authorList>
            <person name="Derks M.F."/>
            <person name="Smit S."/>
            <person name="Salis L."/>
            <person name="Schijlen E."/>
            <person name="Bossers A."/>
            <person name="Mateman C."/>
            <person name="Pijl A.S."/>
            <person name="de Ridder D."/>
            <person name="Groenen M.A."/>
            <person name="Visser M.E."/>
            <person name="Megens H.J."/>
        </authorList>
    </citation>
    <scope>NUCLEOTIDE SEQUENCE [LARGE SCALE GENOMIC DNA]</scope>
    <source>
        <strain evidence="1">WM2013NL</strain>
        <tissue evidence="1">Head and thorax</tissue>
    </source>
</reference>
<dbReference type="EMBL" id="JTDY01001727">
    <property type="protein sequence ID" value="KOB73070.1"/>
    <property type="molecule type" value="Genomic_DNA"/>
</dbReference>
<name>A0A0L7LCE6_OPEBR</name>
<dbReference type="Proteomes" id="UP000037510">
    <property type="component" value="Unassembled WGS sequence"/>
</dbReference>